<dbReference type="InterPro" id="IPR036388">
    <property type="entry name" value="WH-like_DNA-bd_sf"/>
</dbReference>
<keyword evidence="1" id="KW-0805">Transcription regulation</keyword>
<dbReference type="Proteomes" id="UP001082703">
    <property type="component" value="Unassembled WGS sequence"/>
</dbReference>
<dbReference type="InterPro" id="IPR028978">
    <property type="entry name" value="Chorismate_lyase_/UTRA_dom_sf"/>
</dbReference>
<dbReference type="SUPFAM" id="SSF64288">
    <property type="entry name" value="Chorismate lyase-like"/>
    <property type="match status" value="1"/>
</dbReference>
<keyword evidence="2" id="KW-0238">DNA-binding</keyword>
<dbReference type="Gene3D" id="3.40.1410.10">
    <property type="entry name" value="Chorismate lyase-like"/>
    <property type="match status" value="1"/>
</dbReference>
<sequence>MLDENSPLSLYYQVKSIIIDNIKNKVWTMNSKIPAERELCEMYKVSRITVRQALKELEDEGYLYRKQGKGTFVTGQKFVQRLSQFYSFSEEIAKMGAIPSTKTISFDISEADPLIAEKLQIGSNEMVFAIKRLRLADNEPFGIETSYVVYKYAMELKEEDVNQFGLYNALKLKCGVIPNEATETFEAVNVGSEDAKYLNVSKNAAALHLNRITSANGNKIEYCVSTIRGDKYKYTIQLGSTFLK</sequence>
<evidence type="ECO:0000256" key="3">
    <source>
        <dbReference type="ARBA" id="ARBA00023163"/>
    </source>
</evidence>
<dbReference type="InterPro" id="IPR011663">
    <property type="entry name" value="UTRA"/>
</dbReference>
<dbReference type="InterPro" id="IPR050679">
    <property type="entry name" value="Bact_HTH_transcr_reg"/>
</dbReference>
<gene>
    <name evidence="5" type="ORF">OUY18_13040</name>
</gene>
<dbReference type="CDD" id="cd07377">
    <property type="entry name" value="WHTH_GntR"/>
    <property type="match status" value="1"/>
</dbReference>
<keyword evidence="3" id="KW-0804">Transcription</keyword>
<dbReference type="RefSeq" id="WP_268059210.1">
    <property type="nucleotide sequence ID" value="NZ_JAPOHA010000017.1"/>
</dbReference>
<accession>A0ABT4BW97</accession>
<dbReference type="SMART" id="SM00345">
    <property type="entry name" value="HTH_GNTR"/>
    <property type="match status" value="1"/>
</dbReference>
<organism evidence="5 6">
    <name type="scientific">Caproiciproducens galactitolivorans</name>
    <dbReference type="NCBI Taxonomy" id="642589"/>
    <lineage>
        <taxon>Bacteria</taxon>
        <taxon>Bacillati</taxon>
        <taxon>Bacillota</taxon>
        <taxon>Clostridia</taxon>
        <taxon>Eubacteriales</taxon>
        <taxon>Acutalibacteraceae</taxon>
        <taxon>Caproiciproducens</taxon>
    </lineage>
</organism>
<proteinExistence type="predicted"/>
<evidence type="ECO:0000259" key="4">
    <source>
        <dbReference type="PROSITE" id="PS50949"/>
    </source>
</evidence>
<evidence type="ECO:0000313" key="6">
    <source>
        <dbReference type="Proteomes" id="UP001082703"/>
    </source>
</evidence>
<dbReference type="Pfam" id="PF07702">
    <property type="entry name" value="UTRA"/>
    <property type="match status" value="1"/>
</dbReference>
<dbReference type="SMART" id="SM00866">
    <property type="entry name" value="UTRA"/>
    <property type="match status" value="1"/>
</dbReference>
<evidence type="ECO:0000256" key="1">
    <source>
        <dbReference type="ARBA" id="ARBA00023015"/>
    </source>
</evidence>
<dbReference type="Gene3D" id="1.10.10.10">
    <property type="entry name" value="Winged helix-like DNA-binding domain superfamily/Winged helix DNA-binding domain"/>
    <property type="match status" value="1"/>
</dbReference>
<reference evidence="5 6" key="1">
    <citation type="submission" date="2022-11" db="EMBL/GenBank/DDBJ databases">
        <authorList>
            <person name="Caiyu Z."/>
        </authorList>
    </citation>
    <scope>NUCLEOTIDE SEQUENCE [LARGE SCALE GENOMIC DNA]</scope>
    <source>
        <strain evidence="5 6">YR-4</strain>
    </source>
</reference>
<evidence type="ECO:0000313" key="5">
    <source>
        <dbReference type="EMBL" id="MCY1715173.1"/>
    </source>
</evidence>
<dbReference type="PANTHER" id="PTHR44846:SF1">
    <property type="entry name" value="MANNOSYL-D-GLYCERATE TRANSPORT_METABOLISM SYSTEM REPRESSOR MNGR-RELATED"/>
    <property type="match status" value="1"/>
</dbReference>
<dbReference type="EMBL" id="JAPOHA010000017">
    <property type="protein sequence ID" value="MCY1715173.1"/>
    <property type="molecule type" value="Genomic_DNA"/>
</dbReference>
<dbReference type="SUPFAM" id="SSF46785">
    <property type="entry name" value="Winged helix' DNA-binding domain"/>
    <property type="match status" value="1"/>
</dbReference>
<comment type="caution">
    <text evidence="5">The sequence shown here is derived from an EMBL/GenBank/DDBJ whole genome shotgun (WGS) entry which is preliminary data.</text>
</comment>
<protein>
    <submittedName>
        <fullName evidence="5">GntR family transcriptional regulator</fullName>
    </submittedName>
</protein>
<feature type="domain" description="HTH gntR-type" evidence="4">
    <location>
        <begin position="8"/>
        <end position="76"/>
    </location>
</feature>
<dbReference type="PRINTS" id="PR00035">
    <property type="entry name" value="HTHGNTR"/>
</dbReference>
<dbReference type="PROSITE" id="PS50949">
    <property type="entry name" value="HTH_GNTR"/>
    <property type="match status" value="1"/>
</dbReference>
<dbReference type="InterPro" id="IPR000524">
    <property type="entry name" value="Tscrpt_reg_HTH_GntR"/>
</dbReference>
<keyword evidence="6" id="KW-1185">Reference proteome</keyword>
<evidence type="ECO:0000256" key="2">
    <source>
        <dbReference type="ARBA" id="ARBA00023125"/>
    </source>
</evidence>
<dbReference type="Pfam" id="PF00392">
    <property type="entry name" value="GntR"/>
    <property type="match status" value="1"/>
</dbReference>
<name>A0ABT4BW97_9FIRM</name>
<dbReference type="InterPro" id="IPR036390">
    <property type="entry name" value="WH_DNA-bd_sf"/>
</dbReference>
<dbReference type="PANTHER" id="PTHR44846">
    <property type="entry name" value="MANNOSYL-D-GLYCERATE TRANSPORT/METABOLISM SYSTEM REPRESSOR MNGR-RELATED"/>
    <property type="match status" value="1"/>
</dbReference>